<dbReference type="Pfam" id="PF06985">
    <property type="entry name" value="HET"/>
    <property type="match status" value="1"/>
</dbReference>
<reference evidence="2 3" key="1">
    <citation type="submission" date="2017-07" db="EMBL/GenBank/DDBJ databases">
        <title>Genome sequence of the Sordaria macrospora wild type strain R19027.</title>
        <authorList>
            <person name="Nowrousian M."/>
            <person name="Teichert I."/>
            <person name="Kueck U."/>
        </authorList>
    </citation>
    <scope>NUCLEOTIDE SEQUENCE [LARGE SCALE GENOMIC DNA]</scope>
    <source>
        <strain evidence="2 3">R19027</strain>
        <tissue evidence="2">Mycelium</tissue>
    </source>
</reference>
<protein>
    <recommendedName>
        <fullName evidence="1">Heterokaryon incompatibility domain-containing protein</fullName>
    </recommendedName>
</protein>
<sequence>MDACESTSSHAASTRSLHQLCAACQAMFPRHSPWPFEKGTSSGKTLRRCTLRDFEVAAAAGCHPCARISCVFSRSNYAADTEIKLWASRMGDIEVELDVRQGILHHSESRGYTLDAILDSRVDSKTNLAIMPISALGRDNSSFRAGSVPLPDSNISHFALKQAKDWLQICQQTHTQCKPRQSTSSSWSQESKSIRLIQIDPSHEQTYTCRLIDHMLNKDVDYVTLSYRWTADVKKTMLSRENQRLFYQTIPTDDWPSIYRDAVSVARYLNVEYIWINALCIVQNDSADWREQAALMNVIYERGIINVAGVMGGEADGLQIHRDPLTVYDCALSHPSGDNRVLLEEFRNPSLVDFFPLYKRGWTFQERILSTRTLHCSTQLVWECYAGTAIESSPVPNPRYQVYVKKALAEPTILVSALTAELITKFSKLWLRLLNTFSNMDLTEPHDKLPALQGIANRLGQHLNLDPARFYVAGVWLSDCSQLWWERRSHHKWHTSDDNDMACYLSERSPSWSWADCTEKFEIDSIGVGAFLAKFGSIPVQTGNAALPYIPSRDECISEVFLESNASSSDQKALTGITIQGKFINWFDTKPILELGKSDHSFDIRGYFPDPDNVSEQLFYDVNIMLDRPIMQSTQLGNLEVLPLCCDLRGSLVGIILTSCGFDSDSGMVVYRRLGYWRISWTPVSLCKRFYLNSRPREEGGIPPVLERELDGIPPFKII</sequence>
<name>A0A8S8ZHH2_SORMA</name>
<dbReference type="VEuPathDB" id="FungiDB:SMAC_08137"/>
<dbReference type="InterPro" id="IPR010730">
    <property type="entry name" value="HET"/>
</dbReference>
<feature type="domain" description="Heterokaryon incompatibility" evidence="1">
    <location>
        <begin position="222"/>
        <end position="366"/>
    </location>
</feature>
<dbReference type="PANTHER" id="PTHR33112">
    <property type="entry name" value="DOMAIN PROTEIN, PUTATIVE-RELATED"/>
    <property type="match status" value="1"/>
</dbReference>
<comment type="caution">
    <text evidence="2">The sequence shown here is derived from an EMBL/GenBank/DDBJ whole genome shotgun (WGS) entry which is preliminary data.</text>
</comment>
<dbReference type="EMBL" id="NMPR01000200">
    <property type="protein sequence ID" value="KAA8628181.1"/>
    <property type="molecule type" value="Genomic_DNA"/>
</dbReference>
<evidence type="ECO:0000259" key="1">
    <source>
        <dbReference type="Pfam" id="PF06985"/>
    </source>
</evidence>
<dbReference type="Proteomes" id="UP000433876">
    <property type="component" value="Unassembled WGS sequence"/>
</dbReference>
<evidence type="ECO:0000313" key="3">
    <source>
        <dbReference type="Proteomes" id="UP000433876"/>
    </source>
</evidence>
<organism evidence="2 3">
    <name type="scientific">Sordaria macrospora</name>
    <dbReference type="NCBI Taxonomy" id="5147"/>
    <lineage>
        <taxon>Eukaryota</taxon>
        <taxon>Fungi</taxon>
        <taxon>Dikarya</taxon>
        <taxon>Ascomycota</taxon>
        <taxon>Pezizomycotina</taxon>
        <taxon>Sordariomycetes</taxon>
        <taxon>Sordariomycetidae</taxon>
        <taxon>Sordariales</taxon>
        <taxon>Sordariaceae</taxon>
        <taxon>Sordaria</taxon>
    </lineage>
</organism>
<dbReference type="AlphaFoldDB" id="A0A8S8ZHH2"/>
<evidence type="ECO:0000313" key="2">
    <source>
        <dbReference type="EMBL" id="KAA8628181.1"/>
    </source>
</evidence>
<accession>A0A8S8ZHH2</accession>
<dbReference type="PANTHER" id="PTHR33112:SF16">
    <property type="entry name" value="HETEROKARYON INCOMPATIBILITY DOMAIN-CONTAINING PROTEIN"/>
    <property type="match status" value="1"/>
</dbReference>
<gene>
    <name evidence="2" type="ORF">SMACR_08137</name>
</gene>
<proteinExistence type="predicted"/>